<keyword evidence="3" id="KW-1185">Reference proteome</keyword>
<name>U1GB52_9ACTN</name>
<proteinExistence type="predicted"/>
<evidence type="ECO:0000313" key="2">
    <source>
        <dbReference type="EMBL" id="ERF55535.1"/>
    </source>
</evidence>
<evidence type="ECO:0000256" key="1">
    <source>
        <dbReference type="SAM" id="Coils"/>
    </source>
</evidence>
<keyword evidence="1" id="KW-0175">Coiled coil</keyword>
<comment type="caution">
    <text evidence="2">The sequence shown here is derived from an EMBL/GenBank/DDBJ whole genome shotgun (WGS) entry which is preliminary data.</text>
</comment>
<evidence type="ECO:0000313" key="3">
    <source>
        <dbReference type="Proteomes" id="UP000016307"/>
    </source>
</evidence>
<reference evidence="2 3" key="1">
    <citation type="journal article" date="2013" name="BMC Genomics">
        <title>Comparative genomics reveals distinct host-interacting traits of three major human-associated propionibacteria.</title>
        <authorList>
            <person name="Mak T.N."/>
            <person name="Schmid M."/>
            <person name="Brzuszkiewicz E."/>
            <person name="Zeng G."/>
            <person name="Meyer R."/>
            <person name="Sfanos K.S."/>
            <person name="Brinkmann V."/>
            <person name="Meyer T.F."/>
            <person name="Bruggemann H."/>
        </authorList>
    </citation>
    <scope>NUCLEOTIDE SEQUENCE [LARGE SCALE GENOMIC DNA]</scope>
    <source>
        <strain evidence="2 3">DSM 20700</strain>
    </source>
</reference>
<dbReference type="PATRIC" id="fig|1160719.4.peg.1538"/>
<protein>
    <submittedName>
        <fullName evidence="2">Uncharacterized protein</fullName>
    </submittedName>
</protein>
<dbReference type="EMBL" id="AOSS01000311">
    <property type="protein sequence ID" value="ERF55535.1"/>
    <property type="molecule type" value="Genomic_DNA"/>
</dbReference>
<dbReference type="Proteomes" id="UP000016307">
    <property type="component" value="Unassembled WGS sequence"/>
</dbReference>
<accession>U1GB52</accession>
<dbReference type="AlphaFoldDB" id="U1GB52"/>
<organism evidence="2 3">
    <name type="scientific">Cutibacterium granulosum DSM 20700</name>
    <dbReference type="NCBI Taxonomy" id="1160719"/>
    <lineage>
        <taxon>Bacteria</taxon>
        <taxon>Bacillati</taxon>
        <taxon>Actinomycetota</taxon>
        <taxon>Actinomycetes</taxon>
        <taxon>Propionibacteriales</taxon>
        <taxon>Propionibacteriaceae</taxon>
        <taxon>Cutibacterium</taxon>
    </lineage>
</organism>
<feature type="coiled-coil region" evidence="1">
    <location>
        <begin position="28"/>
        <end position="59"/>
    </location>
</feature>
<gene>
    <name evidence="2" type="ORF">H641_08185</name>
</gene>
<sequence length="167" mass="17850">MVAAAVSAACAAVSLVGGGVAWWRANVSRAAKQEAERIRDEAQRSLEAAEAQAWAAREQAAQVRAIAERLSRPELEVHLVSRGNGSDTWTLVNTTGSPVVVADIANSDAWFRVSIDGETLPVTIDPSGAWRVVLHRGLGRAGAGHLELCLSDGRPLRVPLVDRREQL</sequence>